<feature type="domain" description="DAGKc" evidence="1">
    <location>
        <begin position="8"/>
        <end position="138"/>
    </location>
</feature>
<dbReference type="Gene3D" id="3.40.50.10330">
    <property type="entry name" value="Probable inorganic polyphosphate/atp-NAD kinase, domain 1"/>
    <property type="match status" value="1"/>
</dbReference>
<dbReference type="Gene3D" id="2.60.200.40">
    <property type="match status" value="1"/>
</dbReference>
<dbReference type="InterPro" id="IPR001206">
    <property type="entry name" value="Diacylglycerol_kinase_cat_dom"/>
</dbReference>
<proteinExistence type="predicted"/>
<dbReference type="PROSITE" id="PS50146">
    <property type="entry name" value="DAGK"/>
    <property type="match status" value="1"/>
</dbReference>
<organism evidence="2 3">
    <name type="scientific">Roseomonas alba</name>
    <dbReference type="NCBI Taxonomy" id="2846776"/>
    <lineage>
        <taxon>Bacteria</taxon>
        <taxon>Pseudomonadati</taxon>
        <taxon>Pseudomonadota</taxon>
        <taxon>Alphaproteobacteria</taxon>
        <taxon>Acetobacterales</taxon>
        <taxon>Roseomonadaceae</taxon>
        <taxon>Roseomonas</taxon>
    </lineage>
</organism>
<accession>A0ABS7AAG0</accession>
<evidence type="ECO:0000313" key="2">
    <source>
        <dbReference type="EMBL" id="MBW6398300.1"/>
    </source>
</evidence>
<reference evidence="2 3" key="1">
    <citation type="submission" date="2021-07" db="EMBL/GenBank/DDBJ databases">
        <authorList>
            <person name="So Y."/>
        </authorList>
    </citation>
    <scope>NUCLEOTIDE SEQUENCE [LARGE SCALE GENOMIC DNA]</scope>
    <source>
        <strain evidence="2 3">HJA6</strain>
    </source>
</reference>
<name>A0ABS7AAG0_9PROT</name>
<keyword evidence="3" id="KW-1185">Reference proteome</keyword>
<sequence>MPEPRQIIAPKRAALLINPAAGSAPDAPGAIAALAEAITDAGHALVVATRPELPLDAQITMALAAQPEVVFALGGDGSLRAVAERLAGHDVALGVLPGGTMNRLAARLGIPDDPVAAARSLADAEVDSLAVGSLNGRVFLYQCLVGRSSRLVRFREMQRGVGLAGWLPLLLAALRLAARPPRRSLRLRGQGERLRADAVVVTMPRPGAECHFQVEAVRRGGRLAGLRQAWRWIRGRLAKDPDVVALHRPHLAIHGRDARLRVTLDGEPDLMTPPLRFRLRPDALRVLRPRRA</sequence>
<dbReference type="Pfam" id="PF00781">
    <property type="entry name" value="DAGK_cat"/>
    <property type="match status" value="1"/>
</dbReference>
<comment type="caution">
    <text evidence="2">The sequence shown here is derived from an EMBL/GenBank/DDBJ whole genome shotgun (WGS) entry which is preliminary data.</text>
</comment>
<protein>
    <recommendedName>
        <fullName evidence="1">DAGKc domain-containing protein</fullName>
    </recommendedName>
</protein>
<dbReference type="Proteomes" id="UP001196565">
    <property type="component" value="Unassembled WGS sequence"/>
</dbReference>
<dbReference type="SMART" id="SM00046">
    <property type="entry name" value="DAGKc"/>
    <property type="match status" value="1"/>
</dbReference>
<dbReference type="InterPro" id="IPR016064">
    <property type="entry name" value="NAD/diacylglycerol_kinase_sf"/>
</dbReference>
<evidence type="ECO:0000259" key="1">
    <source>
        <dbReference type="PROSITE" id="PS50146"/>
    </source>
</evidence>
<dbReference type="SUPFAM" id="SSF111331">
    <property type="entry name" value="NAD kinase/diacylglycerol kinase-like"/>
    <property type="match status" value="1"/>
</dbReference>
<dbReference type="EMBL" id="JAHYBZ010000003">
    <property type="protein sequence ID" value="MBW6398300.1"/>
    <property type="molecule type" value="Genomic_DNA"/>
</dbReference>
<evidence type="ECO:0000313" key="3">
    <source>
        <dbReference type="Proteomes" id="UP001196565"/>
    </source>
</evidence>
<gene>
    <name evidence="2" type="ORF">KPL78_10605</name>
</gene>
<dbReference type="InterPro" id="IPR017438">
    <property type="entry name" value="ATP-NAD_kinase_N"/>
</dbReference>
<dbReference type="RefSeq" id="WP_219762903.1">
    <property type="nucleotide sequence ID" value="NZ_JAHYBZ010000003.1"/>
</dbReference>